<dbReference type="Proteomes" id="UP001158049">
    <property type="component" value="Unassembled WGS sequence"/>
</dbReference>
<sequence length="149" mass="16344">MDQSQRDFILRIIDSARDLTLATIRPDGYPQATTVSYANDGMTIYVGIGKASQKADNIARCNKVSLTINLDYADWKHIKGLSIGGIAGIVTDPDELNHAGACMLKRYPQIVELMQSPQAADFAMLKITPQVISLLDYEKGFGHTELVTV</sequence>
<dbReference type="RefSeq" id="WP_283444594.1">
    <property type="nucleotide sequence ID" value="NZ_FXUL01000022.1"/>
</dbReference>
<dbReference type="PIRSF" id="PIRSF004633">
    <property type="entry name" value="UCP_PLP_oxd"/>
    <property type="match status" value="1"/>
</dbReference>
<dbReference type="SUPFAM" id="SSF50475">
    <property type="entry name" value="FMN-binding split barrel"/>
    <property type="match status" value="1"/>
</dbReference>
<keyword evidence="1" id="KW-0560">Oxidoreductase</keyword>
<dbReference type="PANTHER" id="PTHR35176:SF6">
    <property type="entry name" value="HEME OXYGENASE HI_0854-RELATED"/>
    <property type="match status" value="1"/>
</dbReference>
<dbReference type="Gene3D" id="2.30.110.10">
    <property type="entry name" value="Electron Transport, Fmn-binding Protein, Chain A"/>
    <property type="match status" value="1"/>
</dbReference>
<accession>A0ABY1QM02</accession>
<dbReference type="InterPro" id="IPR052019">
    <property type="entry name" value="F420H2_bilvrd_red/Heme_oxyg"/>
</dbReference>
<evidence type="ECO:0000313" key="4">
    <source>
        <dbReference type="Proteomes" id="UP001158049"/>
    </source>
</evidence>
<keyword evidence="4" id="KW-1185">Reference proteome</keyword>
<dbReference type="PANTHER" id="PTHR35176">
    <property type="entry name" value="HEME OXYGENASE HI_0854-RELATED"/>
    <property type="match status" value="1"/>
</dbReference>
<name>A0ABY1QM02_9BURK</name>
<protein>
    <submittedName>
        <fullName evidence="3">Pyridoxamine 5'-phosphate oxidase</fullName>
    </submittedName>
</protein>
<proteinExistence type="predicted"/>
<dbReference type="InterPro" id="IPR014419">
    <property type="entry name" value="HutZ"/>
</dbReference>
<reference evidence="3 4" key="1">
    <citation type="submission" date="2017-05" db="EMBL/GenBank/DDBJ databases">
        <authorList>
            <person name="Varghese N."/>
            <person name="Submissions S."/>
        </authorList>
    </citation>
    <scope>NUCLEOTIDE SEQUENCE [LARGE SCALE GENOMIC DNA]</scope>
    <source>
        <strain evidence="3 4">DSM 26001</strain>
    </source>
</reference>
<evidence type="ECO:0000256" key="1">
    <source>
        <dbReference type="ARBA" id="ARBA00023002"/>
    </source>
</evidence>
<evidence type="ECO:0000313" key="3">
    <source>
        <dbReference type="EMBL" id="SMP75228.1"/>
    </source>
</evidence>
<dbReference type="InterPro" id="IPR011576">
    <property type="entry name" value="Pyridox_Oxase_N"/>
</dbReference>
<feature type="domain" description="Pyridoxamine 5'-phosphate oxidase N-terminal" evidence="2">
    <location>
        <begin position="12"/>
        <end position="134"/>
    </location>
</feature>
<dbReference type="Pfam" id="PF01243">
    <property type="entry name" value="PNPOx_N"/>
    <property type="match status" value="1"/>
</dbReference>
<gene>
    <name evidence="3" type="ORF">SAMN06295970_12259</name>
</gene>
<dbReference type="EMBL" id="FXUL01000022">
    <property type="protein sequence ID" value="SMP75228.1"/>
    <property type="molecule type" value="Genomic_DNA"/>
</dbReference>
<evidence type="ECO:0000259" key="2">
    <source>
        <dbReference type="Pfam" id="PF01243"/>
    </source>
</evidence>
<organism evidence="3 4">
    <name type="scientific">Noviherbaspirillum suwonense</name>
    <dbReference type="NCBI Taxonomy" id="1224511"/>
    <lineage>
        <taxon>Bacteria</taxon>
        <taxon>Pseudomonadati</taxon>
        <taxon>Pseudomonadota</taxon>
        <taxon>Betaproteobacteria</taxon>
        <taxon>Burkholderiales</taxon>
        <taxon>Oxalobacteraceae</taxon>
        <taxon>Noviherbaspirillum</taxon>
    </lineage>
</organism>
<dbReference type="InterPro" id="IPR012349">
    <property type="entry name" value="Split_barrel_FMN-bd"/>
</dbReference>
<comment type="caution">
    <text evidence="3">The sequence shown here is derived from an EMBL/GenBank/DDBJ whole genome shotgun (WGS) entry which is preliminary data.</text>
</comment>